<reference evidence="9 10" key="1">
    <citation type="journal article" date="2024" name="Plant J.">
        <title>Genome sequences and population genomics reveal climatic adaptation and genomic divergence between two closely related sweetgum species.</title>
        <authorList>
            <person name="Xu W.Q."/>
            <person name="Ren C.Q."/>
            <person name="Zhang X.Y."/>
            <person name="Comes H.P."/>
            <person name="Liu X.H."/>
            <person name="Li Y.G."/>
            <person name="Kettle C.J."/>
            <person name="Jalonen R."/>
            <person name="Gaisberger H."/>
            <person name="Ma Y.Z."/>
            <person name="Qiu Y.X."/>
        </authorList>
    </citation>
    <scope>NUCLEOTIDE SEQUENCE [LARGE SCALE GENOMIC DNA]</scope>
    <source>
        <strain evidence="9">Hangzhou</strain>
    </source>
</reference>
<keyword evidence="5" id="KW-0539">Nucleus</keyword>
<dbReference type="InterPro" id="IPR045239">
    <property type="entry name" value="bHLH95_bHLH"/>
</dbReference>
<feature type="domain" description="BHLH" evidence="8">
    <location>
        <begin position="359"/>
        <end position="409"/>
    </location>
</feature>
<dbReference type="GO" id="GO:0000978">
    <property type="term" value="F:RNA polymerase II cis-regulatory region sequence-specific DNA binding"/>
    <property type="evidence" value="ECO:0007669"/>
    <property type="project" value="TreeGrafter"/>
</dbReference>
<evidence type="ECO:0000256" key="4">
    <source>
        <dbReference type="ARBA" id="ARBA00023163"/>
    </source>
</evidence>
<keyword evidence="2" id="KW-0805">Transcription regulation</keyword>
<dbReference type="SMART" id="SM00353">
    <property type="entry name" value="HLH"/>
    <property type="match status" value="1"/>
</dbReference>
<dbReference type="GO" id="GO:0005634">
    <property type="term" value="C:nucleus"/>
    <property type="evidence" value="ECO:0007669"/>
    <property type="project" value="UniProtKB-SubCell"/>
</dbReference>
<comment type="caution">
    <text evidence="9">The sequence shown here is derived from an EMBL/GenBank/DDBJ whole genome shotgun (WGS) entry which is preliminary data.</text>
</comment>
<dbReference type="Proteomes" id="UP001415857">
    <property type="component" value="Unassembled WGS sequence"/>
</dbReference>
<dbReference type="PROSITE" id="PS50888">
    <property type="entry name" value="BHLH"/>
    <property type="match status" value="1"/>
</dbReference>
<feature type="compositionally biased region" description="Polar residues" evidence="7">
    <location>
        <begin position="223"/>
        <end position="237"/>
    </location>
</feature>
<evidence type="ECO:0000256" key="7">
    <source>
        <dbReference type="SAM" id="MobiDB-lite"/>
    </source>
</evidence>
<dbReference type="InterPro" id="IPR011598">
    <property type="entry name" value="bHLH_dom"/>
</dbReference>
<proteinExistence type="predicted"/>
<accession>A0AAP0R9L2</accession>
<sequence length="431" mass="47058">MESHLHQNHHNIHPHQQQQQMNSGLMRYRSAPSSYFANFLDNEDCEEFLHPRPPSPETERIFAGFISGDAAEDPPSHNLCEIQQNSPVTETVANQQTPFMASMKQETEVIQPQQNGFCSASQMIYQSPSQSPLPNHSSAASAGSAMESPYRVVNPLGMDRLAPMKMGGSNNSNLIRHSSSPAGLFSHINIENGYVALRGMGNLGAGNGTNGEPSFSSASRLKNQINFSSGPPTSSGLMTPISEMGNKSMGQSSPDSGSFGEGRSSNGGYITGFPIGSWDDSTIMSENFTGLKRARGDDRNAFSGLNALEAQNGDAGKRAPSVLSHHLSLPKTSAEMAAMEKFMQFQDSVPCKIRAKRGCATHPRSIAERVRRTRISERMRKLQELVPNMDKQTNTSDMLDLAVDYIKELQKQVKTLSENRAKCTCSSKKKP</sequence>
<evidence type="ECO:0000256" key="3">
    <source>
        <dbReference type="ARBA" id="ARBA00023125"/>
    </source>
</evidence>
<keyword evidence="10" id="KW-1185">Reference proteome</keyword>
<feature type="compositionally biased region" description="Basic residues" evidence="7">
    <location>
        <begin position="1"/>
        <end position="13"/>
    </location>
</feature>
<evidence type="ECO:0000256" key="6">
    <source>
        <dbReference type="SAM" id="Coils"/>
    </source>
</evidence>
<dbReference type="PANTHER" id="PTHR16223">
    <property type="entry name" value="TRANSCRIPTION FACTOR BHLH83-RELATED"/>
    <property type="match status" value="1"/>
</dbReference>
<keyword evidence="6" id="KW-0175">Coiled coil</keyword>
<dbReference type="SUPFAM" id="SSF47459">
    <property type="entry name" value="HLH, helix-loop-helix DNA-binding domain"/>
    <property type="match status" value="1"/>
</dbReference>
<evidence type="ECO:0000256" key="5">
    <source>
        <dbReference type="ARBA" id="ARBA00023242"/>
    </source>
</evidence>
<comment type="subcellular location">
    <subcellularLocation>
        <location evidence="1">Nucleus</location>
    </subcellularLocation>
</comment>
<dbReference type="FunFam" id="4.10.280.10:FF:000021">
    <property type="entry name" value="Transcription factor bHLH130 family"/>
    <property type="match status" value="1"/>
</dbReference>
<gene>
    <name evidence="9" type="ORF">L1049_017838</name>
</gene>
<name>A0AAP0R9L2_LIQFO</name>
<feature type="region of interest" description="Disordered" evidence="7">
    <location>
        <begin position="223"/>
        <end position="265"/>
    </location>
</feature>
<keyword evidence="3" id="KW-0238">DNA-binding</keyword>
<dbReference type="AlphaFoldDB" id="A0AAP0R9L2"/>
<evidence type="ECO:0000313" key="10">
    <source>
        <dbReference type="Proteomes" id="UP001415857"/>
    </source>
</evidence>
<dbReference type="InterPro" id="IPR036638">
    <property type="entry name" value="HLH_DNA-bd_sf"/>
</dbReference>
<feature type="region of interest" description="Disordered" evidence="7">
    <location>
        <begin position="1"/>
        <end position="23"/>
    </location>
</feature>
<dbReference type="PANTHER" id="PTHR16223:SF125">
    <property type="entry name" value="OS08G0506700 PROTEIN"/>
    <property type="match status" value="1"/>
</dbReference>
<evidence type="ECO:0000256" key="1">
    <source>
        <dbReference type="ARBA" id="ARBA00004123"/>
    </source>
</evidence>
<dbReference type="Pfam" id="PF00010">
    <property type="entry name" value="HLH"/>
    <property type="match status" value="1"/>
</dbReference>
<dbReference type="EMBL" id="JBBPBK010000012">
    <property type="protein sequence ID" value="KAK9273031.1"/>
    <property type="molecule type" value="Genomic_DNA"/>
</dbReference>
<dbReference type="GO" id="GO:0046983">
    <property type="term" value="F:protein dimerization activity"/>
    <property type="evidence" value="ECO:0007669"/>
    <property type="project" value="InterPro"/>
</dbReference>
<dbReference type="InterPro" id="IPR045843">
    <property type="entry name" value="IND-like"/>
</dbReference>
<keyword evidence="4" id="KW-0804">Transcription</keyword>
<protein>
    <recommendedName>
        <fullName evidence="8">BHLH domain-containing protein</fullName>
    </recommendedName>
</protein>
<dbReference type="GO" id="GO:0000981">
    <property type="term" value="F:DNA-binding transcription factor activity, RNA polymerase II-specific"/>
    <property type="evidence" value="ECO:0007669"/>
    <property type="project" value="TreeGrafter"/>
</dbReference>
<feature type="coiled-coil region" evidence="6">
    <location>
        <begin position="399"/>
        <end position="426"/>
    </location>
</feature>
<evidence type="ECO:0000259" key="8">
    <source>
        <dbReference type="PROSITE" id="PS50888"/>
    </source>
</evidence>
<dbReference type="CDD" id="cd11393">
    <property type="entry name" value="bHLH_AtbHLH_like"/>
    <property type="match status" value="1"/>
</dbReference>
<evidence type="ECO:0000313" key="9">
    <source>
        <dbReference type="EMBL" id="KAK9273031.1"/>
    </source>
</evidence>
<dbReference type="Gene3D" id="4.10.280.10">
    <property type="entry name" value="Helix-loop-helix DNA-binding domain"/>
    <property type="match status" value="1"/>
</dbReference>
<evidence type="ECO:0000256" key="2">
    <source>
        <dbReference type="ARBA" id="ARBA00023015"/>
    </source>
</evidence>
<organism evidence="9 10">
    <name type="scientific">Liquidambar formosana</name>
    <name type="common">Formosan gum</name>
    <dbReference type="NCBI Taxonomy" id="63359"/>
    <lineage>
        <taxon>Eukaryota</taxon>
        <taxon>Viridiplantae</taxon>
        <taxon>Streptophyta</taxon>
        <taxon>Embryophyta</taxon>
        <taxon>Tracheophyta</taxon>
        <taxon>Spermatophyta</taxon>
        <taxon>Magnoliopsida</taxon>
        <taxon>eudicotyledons</taxon>
        <taxon>Gunneridae</taxon>
        <taxon>Pentapetalae</taxon>
        <taxon>Saxifragales</taxon>
        <taxon>Altingiaceae</taxon>
        <taxon>Liquidambar</taxon>
    </lineage>
</organism>